<dbReference type="PROSITE" id="PS50014">
    <property type="entry name" value="BROMODOMAIN_2"/>
    <property type="match status" value="1"/>
</dbReference>
<proteinExistence type="predicted"/>
<feature type="compositionally biased region" description="Polar residues" evidence="4">
    <location>
        <begin position="102"/>
        <end position="117"/>
    </location>
</feature>
<feature type="region of interest" description="Disordered" evidence="4">
    <location>
        <begin position="859"/>
        <end position="935"/>
    </location>
</feature>
<feature type="coiled-coil region" evidence="3">
    <location>
        <begin position="946"/>
        <end position="975"/>
    </location>
</feature>
<keyword evidence="3" id="KW-0175">Coiled coil</keyword>
<name>A0A9W7F8A3_9STRA</name>
<evidence type="ECO:0000256" key="4">
    <source>
        <dbReference type="SAM" id="MobiDB-lite"/>
    </source>
</evidence>
<feature type="compositionally biased region" description="Low complexity" evidence="4">
    <location>
        <begin position="1287"/>
        <end position="1305"/>
    </location>
</feature>
<feature type="compositionally biased region" description="Gly residues" evidence="4">
    <location>
        <begin position="924"/>
        <end position="933"/>
    </location>
</feature>
<feature type="region of interest" description="Disordered" evidence="4">
    <location>
        <begin position="1"/>
        <end position="181"/>
    </location>
</feature>
<feature type="compositionally biased region" description="Basic and acidic residues" evidence="4">
    <location>
        <begin position="859"/>
        <end position="879"/>
    </location>
</feature>
<dbReference type="Pfam" id="PF17035">
    <property type="entry name" value="BET"/>
    <property type="match status" value="1"/>
</dbReference>
<dbReference type="PRINTS" id="PR00503">
    <property type="entry name" value="BROMODOMAIN"/>
</dbReference>
<evidence type="ECO:0000256" key="1">
    <source>
        <dbReference type="ARBA" id="ARBA00023117"/>
    </source>
</evidence>
<evidence type="ECO:0000259" key="5">
    <source>
        <dbReference type="PROSITE" id="PS50014"/>
    </source>
</evidence>
<keyword evidence="7" id="KW-1185">Reference proteome</keyword>
<organism evidence="6 7">
    <name type="scientific">Triparma verrucosa</name>
    <dbReference type="NCBI Taxonomy" id="1606542"/>
    <lineage>
        <taxon>Eukaryota</taxon>
        <taxon>Sar</taxon>
        <taxon>Stramenopiles</taxon>
        <taxon>Ochrophyta</taxon>
        <taxon>Bolidophyceae</taxon>
        <taxon>Parmales</taxon>
        <taxon>Triparmaceae</taxon>
        <taxon>Triparma</taxon>
    </lineage>
</organism>
<dbReference type="InterPro" id="IPR038336">
    <property type="entry name" value="NET_sf"/>
</dbReference>
<feature type="compositionally biased region" description="Basic residues" evidence="4">
    <location>
        <begin position="694"/>
        <end position="710"/>
    </location>
</feature>
<feature type="compositionally biased region" description="Basic and acidic residues" evidence="4">
    <location>
        <begin position="18"/>
        <end position="34"/>
    </location>
</feature>
<evidence type="ECO:0000313" key="7">
    <source>
        <dbReference type="Proteomes" id="UP001165160"/>
    </source>
</evidence>
<dbReference type="Gene3D" id="1.20.1270.220">
    <property type="match status" value="1"/>
</dbReference>
<dbReference type="GO" id="GO:0006355">
    <property type="term" value="P:regulation of DNA-templated transcription"/>
    <property type="evidence" value="ECO:0007669"/>
    <property type="project" value="TreeGrafter"/>
</dbReference>
<feature type="compositionally biased region" description="Basic and acidic residues" evidence="4">
    <location>
        <begin position="1232"/>
        <end position="1249"/>
    </location>
</feature>
<evidence type="ECO:0000256" key="3">
    <source>
        <dbReference type="SAM" id="Coils"/>
    </source>
</evidence>
<dbReference type="InterPro" id="IPR027353">
    <property type="entry name" value="NET_dom"/>
</dbReference>
<feature type="domain" description="Bromo" evidence="5">
    <location>
        <begin position="764"/>
        <end position="836"/>
    </location>
</feature>
<feature type="region of interest" description="Disordered" evidence="4">
    <location>
        <begin position="495"/>
        <end position="514"/>
    </location>
</feature>
<dbReference type="Proteomes" id="UP001165160">
    <property type="component" value="Unassembled WGS sequence"/>
</dbReference>
<comment type="caution">
    <text evidence="6">The sequence shown here is derived from an EMBL/GenBank/DDBJ whole genome shotgun (WGS) entry which is preliminary data.</text>
</comment>
<feature type="compositionally biased region" description="Low complexity" evidence="4">
    <location>
        <begin position="1211"/>
        <end position="1231"/>
    </location>
</feature>
<evidence type="ECO:0000313" key="6">
    <source>
        <dbReference type="EMBL" id="GMI06326.1"/>
    </source>
</evidence>
<dbReference type="PANTHER" id="PTHR22880:SF225">
    <property type="entry name" value="BROMODOMAIN-CONTAINING PROTEIN BET-1-RELATED"/>
    <property type="match status" value="1"/>
</dbReference>
<feature type="compositionally biased region" description="Low complexity" evidence="4">
    <location>
        <begin position="136"/>
        <end position="164"/>
    </location>
</feature>
<accession>A0A9W7F8A3</accession>
<feature type="compositionally biased region" description="Basic and acidic residues" evidence="4">
    <location>
        <begin position="906"/>
        <end position="915"/>
    </location>
</feature>
<keyword evidence="1 2" id="KW-0103">Bromodomain</keyword>
<feature type="region of interest" description="Disordered" evidence="4">
    <location>
        <begin position="694"/>
        <end position="733"/>
    </location>
</feature>
<dbReference type="Pfam" id="PF00439">
    <property type="entry name" value="Bromodomain"/>
    <property type="match status" value="1"/>
</dbReference>
<gene>
    <name evidence="6" type="ORF">TrVE_jg7689</name>
</gene>
<dbReference type="GO" id="GO:0005634">
    <property type="term" value="C:nucleus"/>
    <property type="evidence" value="ECO:0007669"/>
    <property type="project" value="TreeGrafter"/>
</dbReference>
<reference evidence="7" key="1">
    <citation type="journal article" date="2023" name="Commun. Biol.">
        <title>Genome analysis of Parmales, the sister group of diatoms, reveals the evolutionary specialization of diatoms from phago-mixotrophs to photoautotrophs.</title>
        <authorList>
            <person name="Ban H."/>
            <person name="Sato S."/>
            <person name="Yoshikawa S."/>
            <person name="Yamada K."/>
            <person name="Nakamura Y."/>
            <person name="Ichinomiya M."/>
            <person name="Sato N."/>
            <person name="Blanc-Mathieu R."/>
            <person name="Endo H."/>
            <person name="Kuwata A."/>
            <person name="Ogata H."/>
        </authorList>
    </citation>
    <scope>NUCLEOTIDE SEQUENCE [LARGE SCALE GENOMIC DNA]</scope>
    <source>
        <strain evidence="7">NIES 3699</strain>
    </source>
</reference>
<dbReference type="InterPro" id="IPR036427">
    <property type="entry name" value="Bromodomain-like_sf"/>
</dbReference>
<evidence type="ECO:0000256" key="2">
    <source>
        <dbReference type="PROSITE-ProRule" id="PRU00035"/>
    </source>
</evidence>
<dbReference type="PANTHER" id="PTHR22880">
    <property type="entry name" value="FALZ-RELATED BROMODOMAIN-CONTAINING PROTEINS"/>
    <property type="match status" value="1"/>
</dbReference>
<protein>
    <recommendedName>
        <fullName evidence="5">Bromo domain-containing protein</fullName>
    </recommendedName>
</protein>
<dbReference type="GO" id="GO:0006338">
    <property type="term" value="P:chromatin remodeling"/>
    <property type="evidence" value="ECO:0007669"/>
    <property type="project" value="TreeGrafter"/>
</dbReference>
<dbReference type="InterPro" id="IPR050935">
    <property type="entry name" value="Bromo_chromatin_reader"/>
</dbReference>
<feature type="compositionally biased region" description="Pro residues" evidence="4">
    <location>
        <begin position="165"/>
        <end position="177"/>
    </location>
</feature>
<sequence>MSGEGDVNGTVPTPNDVAVKEEKVQGTEGIKEETTSFSPPPPQPDASSSPQTETPTLTTVATGDDDDADKDASAVTDMDVDTGVEETKTEVPAPNANDDSIPPTNNNNPSEVTAEPTTKSEELETKPISSPIGSATKTPSALPLSTTTTVTTTISTTIKTAITPTPTPTPAPAPAPAPTTAAAAAAAAPKITILHAGTLYISPSKRQHIITGSWSQTPPPPSSSGVPSGQFTWKYTVPGDLNYMTLPQQKKSKWTGLFRVNSDGKKRKGVEVVETVEKIIFIPTKKEEGEGEEDFKIEGKGMNKYGAFKLDGTASYLPKTSPTDLPELSVKISKTYYIRPPSELPDVSDSHDVQVCCLRGEMTKIIGTDGFANIKIVGSWSSDRLNLLVPQSELKVDQIVSPFELVHKSGTKMERMDFPPVKQVRLAGWFEFWNLTTQSTTKVGENDISFKLLKNNGGGWNVEGRGRNQYGTFFLTGTLEPDGKTIELYKHFPPRPVASKKPDKPRTAVEAAPPVSALPLPPPVVIDPPTLAEIELSDDLPLYTEPRDEDTGFPLYECYMRGNVTSLPNSKLRIEGEWCAQKEHFDAEGSTKNRSKFWMERPQIEPHLKMTDSYENWTGGFSMRQKSGSSKKVSESKISIKFAPNDSQTGQNCSGVGVNDFGRFKFIGSFFELSDKAGKIEIYKWYTQMKGAKVKTKAERKKSTSPKPKPKPSVPPINSISAHPSLKRQPSGRAIKVPNKDFAHSSTKLSLEMSAMLKIIDALVRADYYKTFSVPIDPIALGIPDYFQVVTDPMDFGTLKKKIASGEVTTHSQCAHNVRLVFSNCFKYNKPNEKTQPILDMARELRKRFETDYSKYRDMVDRKERERKEEEERERKEQAKAQVKATLPIRSRSSGMGQGGVKRVRDRSGEAERAREKRARMANVGGGGGGGGNMQSKDVMAMQQQMSQMAEMIRLQKEQLELVQRQAQANEAKLELSSMGMGMGGGMMAAAPVASYNPAPSYADSNPLDDVEELTQQQQERLTRTINNLTGARLKSALRVIMNDCGLDDDEEAHQLQLDELPKRTQQKLFDMLIRNKGAGGKAKAGGASIGRPKMNNNPNPNNGYGMNMSMGGFGAAPPVMGVSAQEADEAQVLEFNEFDSSTLENDIVLTGSGDLDLGAGVDEPTPTSNTTAVASDDWAQARSLASQNNDLKSSDARRLESLKAEMATNSASLQQQSAAASLAQQSAESAASERSRLEILERQKREAAESQAAREAMRREREQVEIEANAIGNDDGVLRQESGGFSPISLGAGSASPSGSDYGF</sequence>
<dbReference type="EMBL" id="BRXX01000345">
    <property type="protein sequence ID" value="GMI06326.1"/>
    <property type="molecule type" value="Genomic_DNA"/>
</dbReference>
<feature type="region of interest" description="Disordered" evidence="4">
    <location>
        <begin position="1208"/>
        <end position="1305"/>
    </location>
</feature>
<dbReference type="InterPro" id="IPR001487">
    <property type="entry name" value="Bromodomain"/>
</dbReference>
<dbReference type="GO" id="GO:0000785">
    <property type="term" value="C:chromatin"/>
    <property type="evidence" value="ECO:0007669"/>
    <property type="project" value="TreeGrafter"/>
</dbReference>
<dbReference type="Gene3D" id="1.20.920.10">
    <property type="entry name" value="Bromodomain-like"/>
    <property type="match status" value="1"/>
</dbReference>
<dbReference type="SUPFAM" id="SSF47370">
    <property type="entry name" value="Bromodomain"/>
    <property type="match status" value="1"/>
</dbReference>
<feature type="compositionally biased region" description="Basic and acidic residues" evidence="4">
    <location>
        <begin position="1256"/>
        <end position="1265"/>
    </location>
</feature>
<dbReference type="SMART" id="SM00297">
    <property type="entry name" value="BROMO"/>
    <property type="match status" value="1"/>
</dbReference>